<proteinExistence type="inferred from homology"/>
<dbReference type="Pfam" id="PF00075">
    <property type="entry name" value="RNase_H"/>
    <property type="match status" value="1"/>
</dbReference>
<dbReference type="AlphaFoldDB" id="A0A928VUJ0"/>
<dbReference type="NCBIfam" id="NF001236">
    <property type="entry name" value="PRK00203.1"/>
    <property type="match status" value="1"/>
</dbReference>
<comment type="function">
    <text evidence="10">Endonuclease that specifically degrades the RNA of RNA-DNA hybrids.</text>
</comment>
<dbReference type="HAMAP" id="MF_00042">
    <property type="entry name" value="RNase_H"/>
    <property type="match status" value="1"/>
</dbReference>
<dbReference type="InterPro" id="IPR036397">
    <property type="entry name" value="RNaseH_sf"/>
</dbReference>
<accession>A0A928VUJ0</accession>
<evidence type="ECO:0000256" key="10">
    <source>
        <dbReference type="HAMAP-Rule" id="MF_00042"/>
    </source>
</evidence>
<evidence type="ECO:0000256" key="7">
    <source>
        <dbReference type="ARBA" id="ARBA00022759"/>
    </source>
</evidence>
<name>A0A928VUJ0_9CYAN</name>
<keyword evidence="8 10" id="KW-0378">Hydrolase</keyword>
<evidence type="ECO:0000256" key="3">
    <source>
        <dbReference type="ARBA" id="ARBA00011245"/>
    </source>
</evidence>
<dbReference type="PROSITE" id="PS50879">
    <property type="entry name" value="RNASE_H_1"/>
    <property type="match status" value="1"/>
</dbReference>
<evidence type="ECO:0000313" key="12">
    <source>
        <dbReference type="EMBL" id="MBE9032489.1"/>
    </source>
</evidence>
<feature type="binding site" evidence="10">
    <location>
        <position position="12"/>
    </location>
    <ligand>
        <name>Mg(2+)</name>
        <dbReference type="ChEBI" id="CHEBI:18420"/>
        <label>1</label>
    </ligand>
</feature>
<feature type="binding site" evidence="10">
    <location>
        <position position="76"/>
    </location>
    <ligand>
        <name>Mg(2+)</name>
        <dbReference type="ChEBI" id="CHEBI:18420"/>
        <label>1</label>
    </ligand>
</feature>
<dbReference type="InterPro" id="IPR012337">
    <property type="entry name" value="RNaseH-like_sf"/>
</dbReference>
<dbReference type="GO" id="GO:0005737">
    <property type="term" value="C:cytoplasm"/>
    <property type="evidence" value="ECO:0007669"/>
    <property type="project" value="UniProtKB-SubCell"/>
</dbReference>
<protein>
    <recommendedName>
        <fullName evidence="4 10">Ribonuclease H</fullName>
        <shortName evidence="10">RNase H</shortName>
        <ecNumber evidence="4 10">3.1.26.4</ecNumber>
    </recommendedName>
</protein>
<dbReference type="SUPFAM" id="SSF53098">
    <property type="entry name" value="Ribonuclease H-like"/>
    <property type="match status" value="1"/>
</dbReference>
<organism evidence="12 13">
    <name type="scientific">Romeriopsis navalis LEGE 11480</name>
    <dbReference type="NCBI Taxonomy" id="2777977"/>
    <lineage>
        <taxon>Bacteria</taxon>
        <taxon>Bacillati</taxon>
        <taxon>Cyanobacteriota</taxon>
        <taxon>Cyanophyceae</taxon>
        <taxon>Leptolyngbyales</taxon>
        <taxon>Leptolyngbyaceae</taxon>
        <taxon>Romeriopsis</taxon>
        <taxon>Romeriopsis navalis</taxon>
    </lineage>
</organism>
<dbReference type="GO" id="GO:0003676">
    <property type="term" value="F:nucleic acid binding"/>
    <property type="evidence" value="ECO:0007669"/>
    <property type="project" value="InterPro"/>
</dbReference>
<keyword evidence="13" id="KW-1185">Reference proteome</keyword>
<keyword evidence="10" id="KW-0963">Cytoplasm</keyword>
<dbReference type="InterPro" id="IPR022892">
    <property type="entry name" value="RNaseHI"/>
</dbReference>
<evidence type="ECO:0000256" key="8">
    <source>
        <dbReference type="ARBA" id="ARBA00022801"/>
    </source>
</evidence>
<dbReference type="PANTHER" id="PTHR10642:SF26">
    <property type="entry name" value="RIBONUCLEASE H1"/>
    <property type="match status" value="1"/>
</dbReference>
<keyword evidence="9 10" id="KW-0460">Magnesium</keyword>
<dbReference type="EMBL" id="JADEXQ010000107">
    <property type="protein sequence ID" value="MBE9032489.1"/>
    <property type="molecule type" value="Genomic_DNA"/>
</dbReference>
<dbReference type="Proteomes" id="UP000625316">
    <property type="component" value="Unassembled WGS sequence"/>
</dbReference>
<dbReference type="GO" id="GO:0000287">
    <property type="term" value="F:magnesium ion binding"/>
    <property type="evidence" value="ECO:0007669"/>
    <property type="project" value="UniProtKB-UniRule"/>
</dbReference>
<reference evidence="12" key="1">
    <citation type="submission" date="2020-10" db="EMBL/GenBank/DDBJ databases">
        <authorList>
            <person name="Castelo-Branco R."/>
            <person name="Eusebio N."/>
            <person name="Adriana R."/>
            <person name="Vieira A."/>
            <person name="Brugerolle De Fraissinette N."/>
            <person name="Rezende De Castro R."/>
            <person name="Schneider M.P."/>
            <person name="Vasconcelos V."/>
            <person name="Leao P.N."/>
        </authorList>
    </citation>
    <scope>NUCLEOTIDE SEQUENCE</scope>
    <source>
        <strain evidence="12">LEGE 11480</strain>
    </source>
</reference>
<comment type="similarity">
    <text evidence="2 10">Belongs to the RNase H family.</text>
</comment>
<dbReference type="EC" id="3.1.26.4" evidence="4 10"/>
<keyword evidence="6 10" id="KW-0479">Metal-binding</keyword>
<comment type="catalytic activity">
    <reaction evidence="1 10">
        <text>Endonucleolytic cleavage to 5'-phosphomonoester.</text>
        <dbReference type="EC" id="3.1.26.4"/>
    </reaction>
</comment>
<evidence type="ECO:0000256" key="9">
    <source>
        <dbReference type="ARBA" id="ARBA00022842"/>
    </source>
</evidence>
<evidence type="ECO:0000256" key="4">
    <source>
        <dbReference type="ARBA" id="ARBA00012180"/>
    </source>
</evidence>
<comment type="caution">
    <text evidence="12">The sequence shown here is derived from an EMBL/GenBank/DDBJ whole genome shotgun (WGS) entry which is preliminary data.</text>
</comment>
<evidence type="ECO:0000313" key="13">
    <source>
        <dbReference type="Proteomes" id="UP000625316"/>
    </source>
</evidence>
<comment type="cofactor">
    <cofactor evidence="10">
        <name>Mg(2+)</name>
        <dbReference type="ChEBI" id="CHEBI:18420"/>
    </cofactor>
    <text evidence="10">Binds 1 Mg(2+) ion per subunit. May bind a second metal ion at a regulatory site, or after substrate binding.</text>
</comment>
<dbReference type="GO" id="GO:0004523">
    <property type="term" value="F:RNA-DNA hybrid ribonuclease activity"/>
    <property type="evidence" value="ECO:0007669"/>
    <property type="project" value="UniProtKB-UniRule"/>
</dbReference>
<dbReference type="RefSeq" id="WP_264327306.1">
    <property type="nucleotide sequence ID" value="NZ_JADEXQ010000107.1"/>
</dbReference>
<evidence type="ECO:0000256" key="2">
    <source>
        <dbReference type="ARBA" id="ARBA00005300"/>
    </source>
</evidence>
<feature type="binding site" evidence="10">
    <location>
        <position position="51"/>
    </location>
    <ligand>
        <name>Mg(2+)</name>
        <dbReference type="ChEBI" id="CHEBI:18420"/>
        <label>1</label>
    </ligand>
</feature>
<dbReference type="GO" id="GO:0043137">
    <property type="term" value="P:DNA replication, removal of RNA primer"/>
    <property type="evidence" value="ECO:0007669"/>
    <property type="project" value="TreeGrafter"/>
</dbReference>
<dbReference type="InterPro" id="IPR002156">
    <property type="entry name" value="RNaseH_domain"/>
</dbReference>
<keyword evidence="5 10" id="KW-0540">Nuclease</keyword>
<dbReference type="InterPro" id="IPR050092">
    <property type="entry name" value="RNase_H"/>
</dbReference>
<comment type="subunit">
    <text evidence="3 10">Monomer.</text>
</comment>
<dbReference type="CDD" id="cd09278">
    <property type="entry name" value="RNase_HI_prokaryote_like"/>
    <property type="match status" value="1"/>
</dbReference>
<sequence>MTTPTIAKIYTDGACSGNPGPGGWGVVIYFEDGRVQDVGGAATATTNNRMELQASIAALEAYQKSGQKAPITLYTDSEYVRNGITKWISGWKKKGWKTAAGKPVMNQDLWQTLDGLNSSTVTWKYVKGHSGDPGNERADGIAVKCAHSQSDIGSTDLAPTGDAVTVTPTTLPAATVAKEDNMTYETTPVIAAKATKVGGLASILERLRIADEIATTGYLITTQELAELVGLSSSAISDRGEEWTWRNWLISRGRKEGNQILWQLERSE</sequence>
<feature type="binding site" evidence="10">
    <location>
        <position position="139"/>
    </location>
    <ligand>
        <name>Mg(2+)</name>
        <dbReference type="ChEBI" id="CHEBI:18420"/>
        <label>2</label>
    </ligand>
</feature>
<evidence type="ECO:0000256" key="6">
    <source>
        <dbReference type="ARBA" id="ARBA00022723"/>
    </source>
</evidence>
<keyword evidence="7 10" id="KW-0255">Endonuclease</keyword>
<gene>
    <name evidence="10 12" type="primary">rnhA</name>
    <name evidence="12" type="ORF">IQ266_22380</name>
</gene>
<comment type="subcellular location">
    <subcellularLocation>
        <location evidence="10">Cytoplasm</location>
    </subcellularLocation>
</comment>
<feature type="binding site" evidence="10">
    <location>
        <position position="12"/>
    </location>
    <ligand>
        <name>Mg(2+)</name>
        <dbReference type="ChEBI" id="CHEBI:18420"/>
        <label>2</label>
    </ligand>
</feature>
<evidence type="ECO:0000256" key="5">
    <source>
        <dbReference type="ARBA" id="ARBA00022722"/>
    </source>
</evidence>
<dbReference type="Gene3D" id="3.30.420.10">
    <property type="entry name" value="Ribonuclease H-like superfamily/Ribonuclease H"/>
    <property type="match status" value="1"/>
</dbReference>
<evidence type="ECO:0000256" key="1">
    <source>
        <dbReference type="ARBA" id="ARBA00000077"/>
    </source>
</evidence>
<evidence type="ECO:0000259" key="11">
    <source>
        <dbReference type="PROSITE" id="PS50879"/>
    </source>
</evidence>
<dbReference type="PANTHER" id="PTHR10642">
    <property type="entry name" value="RIBONUCLEASE H1"/>
    <property type="match status" value="1"/>
</dbReference>
<feature type="domain" description="RNase H type-1" evidence="11">
    <location>
        <begin position="3"/>
        <end position="147"/>
    </location>
</feature>